<reference evidence="5 6" key="1">
    <citation type="journal article" date="2020" name="Antonie Van Leeuwenhoek">
        <title>Rhodopirellula heiligendammensis sp. nov., Rhodopirellula pilleata sp. nov., and Rhodopirellula solitaria sp. nov. isolated from natural or artificial marine surfaces in Northern Germany and California, USA, and emended description of the genus Rhodopirellula.</title>
        <authorList>
            <person name="Kallscheuer N."/>
            <person name="Wiegand S."/>
            <person name="Jogler M."/>
            <person name="Boedeker C."/>
            <person name="Peeters S.H."/>
            <person name="Rast P."/>
            <person name="Heuer A."/>
            <person name="Jetten M.S.M."/>
            <person name="Rohde M."/>
            <person name="Jogler C."/>
        </authorList>
    </citation>
    <scope>NUCLEOTIDE SEQUENCE [LARGE SCALE GENOMIC DNA]</scope>
    <source>
        <strain evidence="5 6">Poly21</strain>
    </source>
</reference>
<dbReference type="InterPro" id="IPR000160">
    <property type="entry name" value="GGDEF_dom"/>
</dbReference>
<dbReference type="SMART" id="SM00091">
    <property type="entry name" value="PAS"/>
    <property type="match status" value="1"/>
</dbReference>
<name>A0A5C6BZA7_9BACT</name>
<evidence type="ECO:0000256" key="1">
    <source>
        <dbReference type="ARBA" id="ARBA00012528"/>
    </source>
</evidence>
<dbReference type="FunFam" id="3.30.70.270:FF:000001">
    <property type="entry name" value="Diguanylate cyclase domain protein"/>
    <property type="match status" value="1"/>
</dbReference>
<dbReference type="EMBL" id="SJPU01000002">
    <property type="protein sequence ID" value="TWU17037.1"/>
    <property type="molecule type" value="Genomic_DNA"/>
</dbReference>
<dbReference type="SUPFAM" id="SSF55073">
    <property type="entry name" value="Nucleotide cyclase"/>
    <property type="match status" value="1"/>
</dbReference>
<organism evidence="5 6">
    <name type="scientific">Allorhodopirellula heiligendammensis</name>
    <dbReference type="NCBI Taxonomy" id="2714739"/>
    <lineage>
        <taxon>Bacteria</taxon>
        <taxon>Pseudomonadati</taxon>
        <taxon>Planctomycetota</taxon>
        <taxon>Planctomycetia</taxon>
        <taxon>Pirellulales</taxon>
        <taxon>Pirellulaceae</taxon>
        <taxon>Allorhodopirellula</taxon>
    </lineage>
</organism>
<dbReference type="InterPro" id="IPR043128">
    <property type="entry name" value="Rev_trsase/Diguanyl_cyclase"/>
</dbReference>
<dbReference type="PANTHER" id="PTHR45138">
    <property type="entry name" value="REGULATORY COMPONENTS OF SENSORY TRANSDUCTION SYSTEM"/>
    <property type="match status" value="1"/>
</dbReference>
<dbReference type="PROSITE" id="PS50887">
    <property type="entry name" value="GGDEF"/>
    <property type="match status" value="1"/>
</dbReference>
<dbReference type="AlphaFoldDB" id="A0A5C6BZA7"/>
<keyword evidence="6" id="KW-1185">Reference proteome</keyword>
<dbReference type="InterPro" id="IPR000014">
    <property type="entry name" value="PAS"/>
</dbReference>
<keyword evidence="5" id="KW-0808">Transferase</keyword>
<evidence type="ECO:0000259" key="3">
    <source>
        <dbReference type="PROSITE" id="PS50112"/>
    </source>
</evidence>
<evidence type="ECO:0000256" key="2">
    <source>
        <dbReference type="ARBA" id="ARBA00034247"/>
    </source>
</evidence>
<comment type="caution">
    <text evidence="5">The sequence shown here is derived from an EMBL/GenBank/DDBJ whole genome shotgun (WGS) entry which is preliminary data.</text>
</comment>
<keyword evidence="5" id="KW-0548">Nucleotidyltransferase</keyword>
<dbReference type="Gene3D" id="3.30.450.20">
    <property type="entry name" value="PAS domain"/>
    <property type="match status" value="1"/>
</dbReference>
<feature type="domain" description="PAS" evidence="3">
    <location>
        <begin position="33"/>
        <end position="79"/>
    </location>
</feature>
<evidence type="ECO:0000313" key="5">
    <source>
        <dbReference type="EMBL" id="TWU17037.1"/>
    </source>
</evidence>
<feature type="domain" description="GGDEF" evidence="4">
    <location>
        <begin position="214"/>
        <end position="341"/>
    </location>
</feature>
<dbReference type="InterPro" id="IPR029787">
    <property type="entry name" value="Nucleotide_cyclase"/>
</dbReference>
<accession>A0A5C6BZA7</accession>
<dbReference type="EC" id="2.7.7.65" evidence="1"/>
<dbReference type="PROSITE" id="PS50112">
    <property type="entry name" value="PAS"/>
    <property type="match status" value="1"/>
</dbReference>
<dbReference type="InterPro" id="IPR013767">
    <property type="entry name" value="PAS_fold"/>
</dbReference>
<dbReference type="CDD" id="cd01949">
    <property type="entry name" value="GGDEF"/>
    <property type="match status" value="1"/>
</dbReference>
<dbReference type="CDD" id="cd00130">
    <property type="entry name" value="PAS"/>
    <property type="match status" value="1"/>
</dbReference>
<dbReference type="Pfam" id="PF00989">
    <property type="entry name" value="PAS"/>
    <property type="match status" value="1"/>
</dbReference>
<dbReference type="OrthoDB" id="243535at2"/>
<sequence length="341" mass="36078">MNDQVADALSSVPSGIFSVQPSAIVGGIDSASSLGFYKTLADSLQDGIAFLNANGRVRYWNPAMVQLTGIAAGDTVGTSWNSAGLHFVSVNPTESVECPVAACLQTQTAMSQTMKIVGSRPGDLSLRLGPGTRAQLVAKQAGRDVLVNAIPVDTPHDGGAVVIVRDLSDRIEMQSQILSLHKKAMSDPLTGVANRSEFDQCLLRCASEASQQGATFSLIMCDIDHFKRINDVHGHPAGDKALIQFADVLRRHTRSSDLIVRYGGEEFVVLAVNSDKATATRRANEIRRAVAATPLDGIAGQSITVSIGVAEYQNGDTPASIVARADRALLDAKATGRNRVV</sequence>
<protein>
    <recommendedName>
        <fullName evidence="1">diguanylate cyclase</fullName>
        <ecNumber evidence="1">2.7.7.65</ecNumber>
    </recommendedName>
</protein>
<dbReference type="GO" id="GO:0006355">
    <property type="term" value="P:regulation of DNA-templated transcription"/>
    <property type="evidence" value="ECO:0007669"/>
    <property type="project" value="InterPro"/>
</dbReference>
<gene>
    <name evidence="5" type="primary">ydaM</name>
    <name evidence="5" type="ORF">Poly21_42460</name>
</gene>
<dbReference type="GO" id="GO:0052621">
    <property type="term" value="F:diguanylate cyclase activity"/>
    <property type="evidence" value="ECO:0007669"/>
    <property type="project" value="UniProtKB-EC"/>
</dbReference>
<dbReference type="Pfam" id="PF00990">
    <property type="entry name" value="GGDEF"/>
    <property type="match status" value="1"/>
</dbReference>
<dbReference type="SUPFAM" id="SSF55785">
    <property type="entry name" value="PYP-like sensor domain (PAS domain)"/>
    <property type="match status" value="1"/>
</dbReference>
<dbReference type="GO" id="GO:1902201">
    <property type="term" value="P:negative regulation of bacterial-type flagellum-dependent cell motility"/>
    <property type="evidence" value="ECO:0007669"/>
    <property type="project" value="TreeGrafter"/>
</dbReference>
<evidence type="ECO:0000259" key="4">
    <source>
        <dbReference type="PROSITE" id="PS50887"/>
    </source>
</evidence>
<proteinExistence type="predicted"/>
<dbReference type="InterPro" id="IPR050469">
    <property type="entry name" value="Diguanylate_Cyclase"/>
</dbReference>
<dbReference type="PANTHER" id="PTHR45138:SF9">
    <property type="entry name" value="DIGUANYLATE CYCLASE DGCM-RELATED"/>
    <property type="match status" value="1"/>
</dbReference>
<dbReference type="NCBIfam" id="TIGR00254">
    <property type="entry name" value="GGDEF"/>
    <property type="match status" value="1"/>
</dbReference>
<dbReference type="InterPro" id="IPR035965">
    <property type="entry name" value="PAS-like_dom_sf"/>
</dbReference>
<dbReference type="GO" id="GO:0043709">
    <property type="term" value="P:cell adhesion involved in single-species biofilm formation"/>
    <property type="evidence" value="ECO:0007669"/>
    <property type="project" value="TreeGrafter"/>
</dbReference>
<dbReference type="GO" id="GO:0005886">
    <property type="term" value="C:plasma membrane"/>
    <property type="evidence" value="ECO:0007669"/>
    <property type="project" value="TreeGrafter"/>
</dbReference>
<dbReference type="SMART" id="SM00267">
    <property type="entry name" value="GGDEF"/>
    <property type="match status" value="1"/>
</dbReference>
<dbReference type="Gene3D" id="3.30.70.270">
    <property type="match status" value="1"/>
</dbReference>
<evidence type="ECO:0000313" key="6">
    <source>
        <dbReference type="Proteomes" id="UP000319908"/>
    </source>
</evidence>
<comment type="catalytic activity">
    <reaction evidence="2">
        <text>2 GTP = 3',3'-c-di-GMP + 2 diphosphate</text>
        <dbReference type="Rhea" id="RHEA:24898"/>
        <dbReference type="ChEBI" id="CHEBI:33019"/>
        <dbReference type="ChEBI" id="CHEBI:37565"/>
        <dbReference type="ChEBI" id="CHEBI:58805"/>
        <dbReference type="EC" id="2.7.7.65"/>
    </reaction>
</comment>
<dbReference type="NCBIfam" id="TIGR00229">
    <property type="entry name" value="sensory_box"/>
    <property type="match status" value="1"/>
</dbReference>
<dbReference type="RefSeq" id="WP_146408548.1">
    <property type="nucleotide sequence ID" value="NZ_SJPU01000002.1"/>
</dbReference>
<dbReference type="Proteomes" id="UP000319908">
    <property type="component" value="Unassembled WGS sequence"/>
</dbReference>